<keyword evidence="6 10" id="KW-0418">Kinase</keyword>
<keyword evidence="5" id="KW-0547">Nucleotide-binding</keyword>
<dbReference type="Gene3D" id="3.30.565.10">
    <property type="entry name" value="Histidine kinase-like ATPase, C-terminal domain"/>
    <property type="match status" value="1"/>
</dbReference>
<dbReference type="SUPFAM" id="SSF55874">
    <property type="entry name" value="ATPase domain of HSP90 chaperone/DNA topoisomerase II/histidine kinase"/>
    <property type="match status" value="1"/>
</dbReference>
<dbReference type="Proteomes" id="UP000186102">
    <property type="component" value="Unassembled WGS sequence"/>
</dbReference>
<dbReference type="GO" id="GO:0005524">
    <property type="term" value="F:ATP binding"/>
    <property type="evidence" value="ECO:0007669"/>
    <property type="project" value="UniProtKB-KW"/>
</dbReference>
<keyword evidence="8" id="KW-0902">Two-component regulatory system</keyword>
<dbReference type="Pfam" id="PF07730">
    <property type="entry name" value="HisKA_3"/>
    <property type="match status" value="1"/>
</dbReference>
<dbReference type="CDD" id="cd16917">
    <property type="entry name" value="HATPase_UhpB-NarQ-NarX-like"/>
    <property type="match status" value="1"/>
</dbReference>
<evidence type="ECO:0000313" key="10">
    <source>
        <dbReference type="EMBL" id="OLN32962.1"/>
    </source>
</evidence>
<gene>
    <name evidence="10" type="ORF">DSOL_1073</name>
</gene>
<protein>
    <recommendedName>
        <fullName evidence="2">histidine kinase</fullName>
        <ecNumber evidence="2">2.7.13.3</ecNumber>
    </recommendedName>
</protein>
<dbReference type="STRING" id="1888891.DSOL_1073"/>
<dbReference type="InterPro" id="IPR003594">
    <property type="entry name" value="HATPase_dom"/>
</dbReference>
<evidence type="ECO:0000256" key="4">
    <source>
        <dbReference type="ARBA" id="ARBA00022679"/>
    </source>
</evidence>
<evidence type="ECO:0000256" key="5">
    <source>
        <dbReference type="ARBA" id="ARBA00022741"/>
    </source>
</evidence>
<evidence type="ECO:0000256" key="2">
    <source>
        <dbReference type="ARBA" id="ARBA00012438"/>
    </source>
</evidence>
<accession>A0A1Q8R017</accession>
<evidence type="ECO:0000256" key="7">
    <source>
        <dbReference type="ARBA" id="ARBA00022840"/>
    </source>
</evidence>
<dbReference type="InterPro" id="IPR050482">
    <property type="entry name" value="Sensor_HK_TwoCompSys"/>
</dbReference>
<evidence type="ECO:0000256" key="8">
    <source>
        <dbReference type="ARBA" id="ARBA00023012"/>
    </source>
</evidence>
<dbReference type="RefSeq" id="WP_075363831.1">
    <property type="nucleotide sequence ID" value="NZ_MLBF01000005.1"/>
</dbReference>
<evidence type="ECO:0000256" key="1">
    <source>
        <dbReference type="ARBA" id="ARBA00000085"/>
    </source>
</evidence>
<keyword evidence="3" id="KW-0597">Phosphoprotein</keyword>
<evidence type="ECO:0000256" key="3">
    <source>
        <dbReference type="ARBA" id="ARBA00022553"/>
    </source>
</evidence>
<keyword evidence="11" id="KW-1185">Reference proteome</keyword>
<dbReference type="Gene3D" id="1.20.5.1930">
    <property type="match status" value="1"/>
</dbReference>
<comment type="catalytic activity">
    <reaction evidence="1">
        <text>ATP + protein L-histidine = ADP + protein N-phospho-L-histidine.</text>
        <dbReference type="EC" id="2.7.13.3"/>
    </reaction>
</comment>
<keyword evidence="4" id="KW-0808">Transferase</keyword>
<evidence type="ECO:0000313" key="11">
    <source>
        <dbReference type="Proteomes" id="UP000186102"/>
    </source>
</evidence>
<sequence>MSREKRFVWHWELSVCLLLAFFGFGVFWAERLSLQHVQSQMHEEALVSVRHAGVELGNSLNEETMDKVNPVFEHLLEFDRNLTFLELLDQDQHVLLKSRQRYTQGEVNFEMPFLGLYQFRAGISDLPLRKIKEQYHPLLGVDLLLLAVFMISRRIQGGLRVRTWFVTRNASNNKKTEQALQAYTYSWNKMERERAALATSLHEQIGQSLSAALMRLGMLPKSSSTIQPGDLNEAGEDYLVAQSILRESISEITELTERLRPSVLDTLGVWTALRSYIRWFESQAGVWVEFSALGAQDMRFPSEIEILIFRIAQEGLENIQRHAQAGLVELTFCVCDHELAIQIKDDGVGIEPQQLANFEESTGGLSELKNRLRYYQGSLEITSILGQGTIVKAHIPLSCAIKRRDEIEPDSCLIGG</sequence>
<dbReference type="GO" id="GO:0016020">
    <property type="term" value="C:membrane"/>
    <property type="evidence" value="ECO:0007669"/>
    <property type="project" value="InterPro"/>
</dbReference>
<dbReference type="Pfam" id="PF02518">
    <property type="entry name" value="HATPase_c"/>
    <property type="match status" value="1"/>
</dbReference>
<organism evidence="10 11">
    <name type="scientific">Desulfosporosinus metallidurans</name>
    <dbReference type="NCBI Taxonomy" id="1888891"/>
    <lineage>
        <taxon>Bacteria</taxon>
        <taxon>Bacillati</taxon>
        <taxon>Bacillota</taxon>
        <taxon>Clostridia</taxon>
        <taxon>Eubacteriales</taxon>
        <taxon>Desulfitobacteriaceae</taxon>
        <taxon>Desulfosporosinus</taxon>
    </lineage>
</organism>
<dbReference type="SMART" id="SM00387">
    <property type="entry name" value="HATPase_c"/>
    <property type="match status" value="1"/>
</dbReference>
<dbReference type="PANTHER" id="PTHR24421:SF10">
    <property type="entry name" value="NITRATE_NITRITE SENSOR PROTEIN NARQ"/>
    <property type="match status" value="1"/>
</dbReference>
<dbReference type="OrthoDB" id="9781904at2"/>
<proteinExistence type="predicted"/>
<evidence type="ECO:0000256" key="6">
    <source>
        <dbReference type="ARBA" id="ARBA00022777"/>
    </source>
</evidence>
<dbReference type="InterPro" id="IPR036890">
    <property type="entry name" value="HATPase_C_sf"/>
</dbReference>
<dbReference type="GO" id="GO:0046983">
    <property type="term" value="F:protein dimerization activity"/>
    <property type="evidence" value="ECO:0007669"/>
    <property type="project" value="InterPro"/>
</dbReference>
<name>A0A1Q8R017_9FIRM</name>
<dbReference type="InterPro" id="IPR011712">
    <property type="entry name" value="Sig_transdc_His_kin_sub3_dim/P"/>
</dbReference>
<dbReference type="EC" id="2.7.13.3" evidence="2"/>
<dbReference type="PANTHER" id="PTHR24421">
    <property type="entry name" value="NITRATE/NITRITE SENSOR PROTEIN NARX-RELATED"/>
    <property type="match status" value="1"/>
</dbReference>
<keyword evidence="7" id="KW-0067">ATP-binding</keyword>
<reference evidence="10 11" key="1">
    <citation type="submission" date="2016-09" db="EMBL/GenBank/DDBJ databases">
        <title>Complete genome of Desulfosporosinus sp. OL.</title>
        <authorList>
            <person name="Mardanov A."/>
            <person name="Beletsky A."/>
            <person name="Panova A."/>
            <person name="Karnachuk O."/>
            <person name="Ravin N."/>
        </authorList>
    </citation>
    <scope>NUCLEOTIDE SEQUENCE [LARGE SCALE GENOMIC DNA]</scope>
    <source>
        <strain evidence="10 11">OL</strain>
    </source>
</reference>
<feature type="domain" description="Histidine kinase/HSP90-like ATPase" evidence="9">
    <location>
        <begin position="303"/>
        <end position="399"/>
    </location>
</feature>
<evidence type="ECO:0000259" key="9">
    <source>
        <dbReference type="SMART" id="SM00387"/>
    </source>
</evidence>
<dbReference type="EMBL" id="MLBF01000005">
    <property type="protein sequence ID" value="OLN32962.1"/>
    <property type="molecule type" value="Genomic_DNA"/>
</dbReference>
<comment type="caution">
    <text evidence="10">The sequence shown here is derived from an EMBL/GenBank/DDBJ whole genome shotgun (WGS) entry which is preliminary data.</text>
</comment>
<dbReference type="GO" id="GO:0000155">
    <property type="term" value="F:phosphorelay sensor kinase activity"/>
    <property type="evidence" value="ECO:0007669"/>
    <property type="project" value="InterPro"/>
</dbReference>
<dbReference type="AlphaFoldDB" id="A0A1Q8R017"/>